<reference evidence="2 3" key="1">
    <citation type="journal article" date="2021" name="Genome Biol.">
        <title>AFLAP: assembly-free linkage analysis pipeline using k-mers from genome sequencing data.</title>
        <authorList>
            <person name="Fletcher K."/>
            <person name="Zhang L."/>
            <person name="Gil J."/>
            <person name="Han R."/>
            <person name="Cavanaugh K."/>
            <person name="Michelmore R."/>
        </authorList>
    </citation>
    <scope>NUCLEOTIDE SEQUENCE [LARGE SCALE GENOMIC DNA]</scope>
    <source>
        <strain evidence="2 3">SF5</strain>
    </source>
</reference>
<dbReference type="AlphaFoldDB" id="A0A976IFG8"/>
<dbReference type="PANTHER" id="PTHR10826">
    <property type="entry name" value="COMPLEMENT COMPONENT 1"/>
    <property type="match status" value="1"/>
</dbReference>
<evidence type="ECO:0000313" key="3">
    <source>
        <dbReference type="Proteomes" id="UP000294530"/>
    </source>
</evidence>
<dbReference type="Pfam" id="PF02330">
    <property type="entry name" value="MAM33"/>
    <property type="match status" value="1"/>
</dbReference>
<dbReference type="SUPFAM" id="SSF53335">
    <property type="entry name" value="S-adenosyl-L-methionine-dependent methyltransferases"/>
    <property type="match status" value="1"/>
</dbReference>
<dbReference type="InterPro" id="IPR019410">
    <property type="entry name" value="Methyltransf_16"/>
</dbReference>
<dbReference type="InterPro" id="IPR036561">
    <property type="entry name" value="MAM33_sf"/>
</dbReference>
<name>A0A976IFG8_BRELC</name>
<dbReference type="Pfam" id="PF10294">
    <property type="entry name" value="Methyltransf_16"/>
    <property type="match status" value="1"/>
</dbReference>
<dbReference type="Proteomes" id="UP000294530">
    <property type="component" value="Unassembled WGS sequence"/>
</dbReference>
<dbReference type="OrthoDB" id="407325at2759"/>
<dbReference type="RefSeq" id="XP_067819024.1">
    <property type="nucleotide sequence ID" value="XM_067962040.1"/>
</dbReference>
<proteinExistence type="predicted"/>
<gene>
    <name evidence="2" type="ORF">CCR75_003949</name>
</gene>
<dbReference type="PANTHER" id="PTHR10826:SF1">
    <property type="entry name" value="COMPLEMENT COMPONENT 1 Q SUBCOMPONENT-BINDING PROTEIN, MITOCHONDRIAL"/>
    <property type="match status" value="1"/>
</dbReference>
<dbReference type="InterPro" id="IPR003428">
    <property type="entry name" value="MAM33"/>
</dbReference>
<dbReference type="SUPFAM" id="SSF54529">
    <property type="entry name" value="Mitochondrial glycoprotein MAM33-like"/>
    <property type="match status" value="1"/>
</dbReference>
<accession>A0A976IFG8</accession>
<protein>
    <submittedName>
        <fullName evidence="2">Uncharacterized protein</fullName>
    </submittedName>
</protein>
<dbReference type="GeneID" id="94347711"/>
<dbReference type="EMBL" id="SHOA02000002">
    <property type="protein sequence ID" value="TDH69525.1"/>
    <property type="molecule type" value="Genomic_DNA"/>
</dbReference>
<feature type="region of interest" description="Disordered" evidence="1">
    <location>
        <begin position="376"/>
        <end position="411"/>
    </location>
</feature>
<feature type="compositionally biased region" description="Acidic residues" evidence="1">
    <location>
        <begin position="376"/>
        <end position="410"/>
    </location>
</feature>
<dbReference type="GO" id="GO:0005759">
    <property type="term" value="C:mitochondrial matrix"/>
    <property type="evidence" value="ECO:0007669"/>
    <property type="project" value="InterPro"/>
</dbReference>
<organism evidence="2 3">
    <name type="scientific">Bremia lactucae</name>
    <name type="common">Lettuce downy mildew</name>
    <dbReference type="NCBI Taxonomy" id="4779"/>
    <lineage>
        <taxon>Eukaryota</taxon>
        <taxon>Sar</taxon>
        <taxon>Stramenopiles</taxon>
        <taxon>Oomycota</taxon>
        <taxon>Peronosporomycetes</taxon>
        <taxon>Peronosporales</taxon>
        <taxon>Peronosporaceae</taxon>
        <taxon>Bremia</taxon>
    </lineage>
</organism>
<dbReference type="Gene3D" id="3.40.50.150">
    <property type="entry name" value="Vaccinia Virus protein VP39"/>
    <property type="match status" value="1"/>
</dbReference>
<evidence type="ECO:0000256" key="1">
    <source>
        <dbReference type="SAM" id="MobiDB-lite"/>
    </source>
</evidence>
<dbReference type="KEGG" id="blac:94347711"/>
<keyword evidence="3" id="KW-1185">Reference proteome</keyword>
<evidence type="ECO:0000313" key="2">
    <source>
        <dbReference type="EMBL" id="TDH69525.1"/>
    </source>
</evidence>
<dbReference type="Gene3D" id="3.10.280.10">
    <property type="entry name" value="Mitochondrial glycoprotein"/>
    <property type="match status" value="1"/>
</dbReference>
<dbReference type="InterPro" id="IPR029063">
    <property type="entry name" value="SAM-dependent_MTases_sf"/>
</dbReference>
<sequence>MKNPRAAAHRTLRFVCGSTTAEKESQQKSVAGIAPKLKRQRVNKPLIVEVRLVELIGDISEASDNNDKYYGLFLWTSALLLSRFVAYNSKWLCRDNVVLELGCGTGLPSLLAGLCGALKVYMTDRASAGDVPRNVAANIALNGLEACATYLPLVWGDMHLSEDMMTVFQGVHVVLAADCFYESKAFEKVLATVALIFRCSSATNCKFYFAYQLRSIDQSIAPILSRWGLTAQSIDKRTYINDEIEMEANVTRDFDSIYLYEVQLCVAVTTFKTSRELMLFSRVARVTSRIALRRTPSTALRTLETRQKSSLASLLEREIREEKGNSFEEEELEQLRLRFEKVFKLKESPECMNVVLQGTVGSDSIKIHFNAQDTVELDEDEDYSDDEEESNEQDEEVDDEAESDDEEDELPGIRFTADILRNNKGLQFDCVATSNLTIERLRFFHDFEKNDKNESQYYGPDFIDLELDVQDKFYSYLADRHIDDDLAQFITQYADLKEQREYLAFLENAESFVKN</sequence>
<comment type="caution">
    <text evidence="2">The sequence shown here is derived from an EMBL/GenBank/DDBJ whole genome shotgun (WGS) entry which is preliminary data.</text>
</comment>